<keyword evidence="1" id="KW-0732">Signal</keyword>
<evidence type="ECO:0000313" key="2">
    <source>
        <dbReference type="EMBL" id="GEA80072.1"/>
    </source>
</evidence>
<dbReference type="Gene3D" id="2.160.20.20">
    <property type="match status" value="1"/>
</dbReference>
<proteinExistence type="predicted"/>
<feature type="chain" id="PRO_5021344344" description="Right handed beta helix domain-containing protein" evidence="1">
    <location>
        <begin position="45"/>
        <end position="363"/>
    </location>
</feature>
<protein>
    <recommendedName>
        <fullName evidence="4">Right handed beta helix domain-containing protein</fullName>
    </recommendedName>
</protein>
<dbReference type="Proteomes" id="UP000315842">
    <property type="component" value="Unassembled WGS sequence"/>
</dbReference>
<dbReference type="RefSeq" id="WP_141318488.1">
    <property type="nucleotide sequence ID" value="NZ_BJLP01000005.1"/>
</dbReference>
<sequence>MTFDPRASAHRVRRARAAALVGAPALVVATALVGAAGLAAPASAATPGTSGVVKVVGTGTPASCTPAALAYAVKSGGTVRFDCGPKNVTIALDRTLFVCNTTTCRHPWQDPKAKVVQQLVLDGGGKVTLSGQGARGILYANTCEESFGWIDSRCDTQTTPYVLVKDITFTRGDASRTPAGKASVGGGGGGGAIAMRGGRLTVQRATFRENRCVQQHPDAGGGAIRVVGQKESARVLESTFTDNACANGGAVSSLQAPLLIRDSTFTGNTATGSGASSGQGGNGGAVYFDGTRQSVTIERSTIQRNVAPEGGPGVFYVSNDRTGTLTITDSTVTKNTGARFWTHKFRSIFYLGKAFVRSGSTID</sequence>
<dbReference type="EMBL" id="BJLP01000005">
    <property type="protein sequence ID" value="GEA80072.1"/>
    <property type="molecule type" value="Genomic_DNA"/>
</dbReference>
<dbReference type="PANTHER" id="PTHR11319:SF35">
    <property type="entry name" value="OUTER MEMBRANE PROTEIN PMPC-RELATED"/>
    <property type="match status" value="1"/>
</dbReference>
<dbReference type="AlphaFoldDB" id="A0A4Y3K7Z6"/>
<dbReference type="PANTHER" id="PTHR11319">
    <property type="entry name" value="G PROTEIN-COUPLED RECEPTOR-RELATED"/>
    <property type="match status" value="1"/>
</dbReference>
<feature type="signal peptide" evidence="1">
    <location>
        <begin position="1"/>
        <end position="44"/>
    </location>
</feature>
<dbReference type="InterPro" id="IPR011050">
    <property type="entry name" value="Pectin_lyase_fold/virulence"/>
</dbReference>
<accession>A0A4Y3K7Z6</accession>
<comment type="caution">
    <text evidence="2">The sequence shown here is derived from an EMBL/GenBank/DDBJ whole genome shotgun (WGS) entry which is preliminary data.</text>
</comment>
<dbReference type="InterPro" id="IPR012332">
    <property type="entry name" value="Autotransporter_pectin_lyase_C"/>
</dbReference>
<evidence type="ECO:0008006" key="4">
    <source>
        <dbReference type="Google" id="ProtNLM"/>
    </source>
</evidence>
<evidence type="ECO:0000256" key="1">
    <source>
        <dbReference type="SAM" id="SignalP"/>
    </source>
</evidence>
<evidence type="ECO:0000313" key="3">
    <source>
        <dbReference type="Proteomes" id="UP000315842"/>
    </source>
</evidence>
<keyword evidence="3" id="KW-1185">Reference proteome</keyword>
<name>A0A4Y3K7Z6_CELUD</name>
<reference evidence="2 3" key="1">
    <citation type="submission" date="2019-06" db="EMBL/GenBank/DDBJ databases">
        <title>Whole genome shotgun sequence of Cellulomonas uda NBRC 3747.</title>
        <authorList>
            <person name="Hosoyama A."/>
            <person name="Uohara A."/>
            <person name="Ohji S."/>
            <person name="Ichikawa N."/>
        </authorList>
    </citation>
    <scope>NUCLEOTIDE SEQUENCE [LARGE SCALE GENOMIC DNA]</scope>
    <source>
        <strain evidence="2 3">NBRC 3747</strain>
    </source>
</reference>
<organism evidence="2 3">
    <name type="scientific">Cellulomonas uda</name>
    <dbReference type="NCBI Taxonomy" id="1714"/>
    <lineage>
        <taxon>Bacteria</taxon>
        <taxon>Bacillati</taxon>
        <taxon>Actinomycetota</taxon>
        <taxon>Actinomycetes</taxon>
        <taxon>Micrococcales</taxon>
        <taxon>Cellulomonadaceae</taxon>
        <taxon>Cellulomonas</taxon>
    </lineage>
</organism>
<gene>
    <name evidence="2" type="ORF">CUD01_05160</name>
</gene>
<dbReference type="SUPFAM" id="SSF51126">
    <property type="entry name" value="Pectin lyase-like"/>
    <property type="match status" value="1"/>
</dbReference>